<dbReference type="Proteomes" id="UP000050833">
    <property type="component" value="Unassembled WGS sequence"/>
</dbReference>
<dbReference type="AlphaFoldDB" id="A0AAW3JST0"/>
<name>A0AAW3JST0_9FIRM</name>
<proteinExistence type="predicted"/>
<evidence type="ECO:0000313" key="2">
    <source>
        <dbReference type="Proteomes" id="UP000050833"/>
    </source>
</evidence>
<dbReference type="EMBL" id="LLKB01000005">
    <property type="protein sequence ID" value="KQC85430.1"/>
    <property type="molecule type" value="Genomic_DNA"/>
</dbReference>
<evidence type="ECO:0000313" key="1">
    <source>
        <dbReference type="EMBL" id="KQC85430.1"/>
    </source>
</evidence>
<reference evidence="1 2" key="1">
    <citation type="submission" date="2015-10" db="EMBL/GenBank/DDBJ databases">
        <title>Butyribacter intestini gen. nov., sp. nov., a butyric acid-producing bacterium of the family Lachnospiraceae isolated from the human faeces.</title>
        <authorList>
            <person name="Zou Y."/>
            <person name="Xue W."/>
            <person name="Luo G."/>
            <person name="Lv M."/>
        </authorList>
    </citation>
    <scope>NUCLEOTIDE SEQUENCE [LARGE SCALE GENOMIC DNA]</scope>
    <source>
        <strain evidence="1 2">TF01-11</strain>
    </source>
</reference>
<comment type="caution">
    <text evidence="1">The sequence shown here is derived from an EMBL/GenBank/DDBJ whole genome shotgun (WGS) entry which is preliminary data.</text>
</comment>
<sequence>MKIKLKDNTELTVTESSTATKITADFSSAEDIENFRKKLTDENLAAFRYIKDDTGEIIGEYKNYTFETVSYLYSEEKSVFEASFNIRQFSNIEVRLAAVEAGQTTQNDAIAEMSEVIYSE</sequence>
<keyword evidence="2" id="KW-1185">Reference proteome</keyword>
<accession>A0AAW3JST0</accession>
<dbReference type="RefSeq" id="WP_055945300.1">
    <property type="nucleotide sequence ID" value="NZ_LLKB01000005.1"/>
</dbReference>
<organism evidence="1 2">
    <name type="scientific">Butyribacter intestini</name>
    <dbReference type="NCBI Taxonomy" id="1703332"/>
    <lineage>
        <taxon>Bacteria</taxon>
        <taxon>Bacillati</taxon>
        <taxon>Bacillota</taxon>
        <taxon>Clostridia</taxon>
        <taxon>Lachnospirales</taxon>
        <taxon>Lachnospiraceae</taxon>
        <taxon>Butyribacter</taxon>
    </lineage>
</organism>
<protein>
    <submittedName>
        <fullName evidence="1">Uncharacterized protein</fullName>
    </submittedName>
</protein>
<gene>
    <name evidence="1" type="ORF">APZ18_12165</name>
</gene>